<feature type="domain" description="MIP18 family-like" evidence="1">
    <location>
        <begin position="6"/>
        <end position="80"/>
    </location>
</feature>
<evidence type="ECO:0000259" key="1">
    <source>
        <dbReference type="Pfam" id="PF01883"/>
    </source>
</evidence>
<organism evidence="2 3">
    <name type="scientific">Sulfobacillus acidophilus</name>
    <dbReference type="NCBI Taxonomy" id="53633"/>
    <lineage>
        <taxon>Bacteria</taxon>
        <taxon>Bacillati</taxon>
        <taxon>Bacillota</taxon>
        <taxon>Clostridia</taxon>
        <taxon>Eubacteriales</taxon>
        <taxon>Clostridiales Family XVII. Incertae Sedis</taxon>
        <taxon>Sulfobacillus</taxon>
    </lineage>
</organism>
<dbReference type="InterPro" id="IPR052339">
    <property type="entry name" value="Fe-S_Maturation_MIP18"/>
</dbReference>
<name>A0A2T2WIA0_9FIRM</name>
<proteinExistence type="predicted"/>
<dbReference type="Proteomes" id="UP000241848">
    <property type="component" value="Unassembled WGS sequence"/>
</dbReference>
<protein>
    <submittedName>
        <fullName evidence="2">Aromatic ring hydroxylase</fullName>
    </submittedName>
</protein>
<dbReference type="InterPro" id="IPR002744">
    <property type="entry name" value="MIP18-like"/>
</dbReference>
<comment type="caution">
    <text evidence="2">The sequence shown here is derived from an EMBL/GenBank/DDBJ whole genome shotgun (WGS) entry which is preliminary data.</text>
</comment>
<evidence type="ECO:0000313" key="3">
    <source>
        <dbReference type="Proteomes" id="UP000241848"/>
    </source>
</evidence>
<dbReference type="AlphaFoldDB" id="A0A2T2WIA0"/>
<dbReference type="InterPro" id="IPR034904">
    <property type="entry name" value="FSCA_dom_sf"/>
</dbReference>
<sequence>MSTITEDDVKEALKDVIDPELGYNIVDLGLIYGVTINDDSTVDIVMTMTTPGCPATNYIQEGTHQRLLAMDGVADANVNVIWSPPWEPAMMSDDAKRHFGFA</sequence>
<dbReference type="SUPFAM" id="SSF117916">
    <property type="entry name" value="Fe-S cluster assembly (FSCA) domain-like"/>
    <property type="match status" value="1"/>
</dbReference>
<dbReference type="Pfam" id="PF01883">
    <property type="entry name" value="FeS_assembly_P"/>
    <property type="match status" value="1"/>
</dbReference>
<reference evidence="2 3" key="1">
    <citation type="journal article" date="2014" name="BMC Genomics">
        <title>Comparison of environmental and isolate Sulfobacillus genomes reveals diverse carbon, sulfur, nitrogen, and hydrogen metabolisms.</title>
        <authorList>
            <person name="Justice N.B."/>
            <person name="Norman A."/>
            <person name="Brown C.T."/>
            <person name="Singh A."/>
            <person name="Thomas B.C."/>
            <person name="Banfield J.F."/>
        </authorList>
    </citation>
    <scope>NUCLEOTIDE SEQUENCE [LARGE SCALE GENOMIC DNA]</scope>
    <source>
        <strain evidence="2">AMDSBA3</strain>
    </source>
</reference>
<dbReference type="EMBL" id="PXYV01000024">
    <property type="protein sequence ID" value="PSR21963.1"/>
    <property type="molecule type" value="Genomic_DNA"/>
</dbReference>
<dbReference type="PANTHER" id="PTHR42831">
    <property type="entry name" value="FE-S PROTEIN MATURATION AUXILIARY FACTOR YITW"/>
    <property type="match status" value="1"/>
</dbReference>
<evidence type="ECO:0000313" key="2">
    <source>
        <dbReference type="EMBL" id="PSR21963.1"/>
    </source>
</evidence>
<dbReference type="Gene3D" id="3.30.300.130">
    <property type="entry name" value="Fe-S cluster assembly (FSCA)"/>
    <property type="match status" value="1"/>
</dbReference>
<accession>A0A2T2WIA0</accession>
<dbReference type="PANTHER" id="PTHR42831:SF1">
    <property type="entry name" value="FE-S PROTEIN MATURATION AUXILIARY FACTOR YITW"/>
    <property type="match status" value="1"/>
</dbReference>
<gene>
    <name evidence="2" type="ORF">C7B45_08720</name>
</gene>